<sequence>MNTNILTKENIILNSNPVDKWEAIESCGEILVKNGYVTPEYIDDMKERERTVSVYVGNHVAIPHGLVTSEDKILTSGISFVQVPEGVSFNDEKVYVFIGIAGKRGEHNEILSKIALACLELENVEILRTTQNKDKIIEILLGSDK</sequence>
<accession>A0ABZ2SR07</accession>
<dbReference type="PROSITE" id="PS00372">
    <property type="entry name" value="PTS_EIIA_TYPE_2_HIS"/>
    <property type="match status" value="1"/>
</dbReference>
<evidence type="ECO:0000256" key="5">
    <source>
        <dbReference type="ARBA" id="ARBA00022597"/>
    </source>
</evidence>
<feature type="domain" description="PTS EIIA type-2" evidence="12">
    <location>
        <begin position="4"/>
        <end position="143"/>
    </location>
</feature>
<dbReference type="EMBL" id="CP147251">
    <property type="protein sequence ID" value="WYJ77967.1"/>
    <property type="molecule type" value="Genomic_DNA"/>
</dbReference>
<evidence type="ECO:0000259" key="12">
    <source>
        <dbReference type="PROSITE" id="PS51094"/>
    </source>
</evidence>
<dbReference type="Pfam" id="PF00359">
    <property type="entry name" value="PTS_EIIA_2"/>
    <property type="match status" value="1"/>
</dbReference>
<proteinExistence type="predicted"/>
<evidence type="ECO:0000256" key="10">
    <source>
        <dbReference type="ARBA" id="ARBA00030956"/>
    </source>
</evidence>
<reference evidence="13 14" key="1">
    <citation type="submission" date="2024-03" db="EMBL/GenBank/DDBJ databases">
        <title>The Genome Sequence of Enterococcus sp. DIV2402.</title>
        <authorList>
            <consortium name="The Broad Institute Genomics Platform"/>
            <consortium name="The Broad Institute Microbial Omics Core"/>
            <consortium name="The Broad Institute Genomic Center for Infectious Diseases"/>
            <person name="Earl A."/>
            <person name="Manson A."/>
            <person name="Gilmore M."/>
            <person name="Schwartman J."/>
            <person name="Shea T."/>
            <person name="Abouelleil A."/>
            <person name="Cao P."/>
            <person name="Chapman S."/>
            <person name="Cusick C."/>
            <person name="Young S."/>
            <person name="Neafsey D."/>
            <person name="Nusbaum C."/>
            <person name="Birren B."/>
        </authorList>
    </citation>
    <scope>NUCLEOTIDE SEQUENCE [LARGE SCALE GENOMIC DNA]</scope>
    <source>
        <strain evidence="13 14">DIV2402</strain>
    </source>
</reference>
<evidence type="ECO:0000256" key="3">
    <source>
        <dbReference type="ARBA" id="ARBA00022448"/>
    </source>
</evidence>
<name>A0ABZ2SR07_9ENTE</name>
<evidence type="ECO:0000256" key="11">
    <source>
        <dbReference type="ARBA" id="ARBA00030962"/>
    </source>
</evidence>
<keyword evidence="8" id="KW-0418">Kinase</keyword>
<dbReference type="RefSeq" id="WP_243430390.1">
    <property type="nucleotide sequence ID" value="NZ_CP147251.1"/>
</dbReference>
<evidence type="ECO:0000256" key="6">
    <source>
        <dbReference type="ARBA" id="ARBA00022679"/>
    </source>
</evidence>
<dbReference type="Proteomes" id="UP000664701">
    <property type="component" value="Chromosome"/>
</dbReference>
<evidence type="ECO:0000313" key="14">
    <source>
        <dbReference type="Proteomes" id="UP000664701"/>
    </source>
</evidence>
<evidence type="ECO:0000256" key="1">
    <source>
        <dbReference type="ARBA" id="ARBA00002434"/>
    </source>
</evidence>
<dbReference type="PANTHER" id="PTHR30181">
    <property type="entry name" value="MANNITOL PERMEASE IIC COMPONENT"/>
    <property type="match status" value="1"/>
</dbReference>
<dbReference type="InterPro" id="IPR050893">
    <property type="entry name" value="Sugar_PTS"/>
</dbReference>
<keyword evidence="4" id="KW-0597">Phosphoprotein</keyword>
<dbReference type="CDD" id="cd00211">
    <property type="entry name" value="PTS_IIA_fru"/>
    <property type="match status" value="1"/>
</dbReference>
<dbReference type="PROSITE" id="PS51094">
    <property type="entry name" value="PTS_EIIA_TYPE_2"/>
    <property type="match status" value="1"/>
</dbReference>
<evidence type="ECO:0000256" key="8">
    <source>
        <dbReference type="ARBA" id="ARBA00022777"/>
    </source>
</evidence>
<evidence type="ECO:0000256" key="9">
    <source>
        <dbReference type="ARBA" id="ARBA00029908"/>
    </source>
</evidence>
<protein>
    <recommendedName>
        <fullName evidence="2">Mannitol-specific phosphotransferase enzyme IIA component</fullName>
    </recommendedName>
    <alternativeName>
        <fullName evidence="10">EIIA</fullName>
    </alternativeName>
    <alternativeName>
        <fullName evidence="11">EIII</fullName>
    </alternativeName>
    <alternativeName>
        <fullName evidence="9">PTS system mannitol-specific EIIA component</fullName>
    </alternativeName>
</protein>
<gene>
    <name evidence="13" type="ORF">DOK78_002607</name>
</gene>
<evidence type="ECO:0000256" key="4">
    <source>
        <dbReference type="ARBA" id="ARBA00022553"/>
    </source>
</evidence>
<evidence type="ECO:0000256" key="7">
    <source>
        <dbReference type="ARBA" id="ARBA00022683"/>
    </source>
</evidence>
<dbReference type="PANTHER" id="PTHR30181:SF2">
    <property type="entry name" value="PTS SYSTEM MANNITOL-SPECIFIC EIICBA COMPONENT"/>
    <property type="match status" value="1"/>
</dbReference>
<keyword evidence="5" id="KW-0762">Sugar transport</keyword>
<dbReference type="InterPro" id="IPR016152">
    <property type="entry name" value="PTrfase/Anion_transptr"/>
</dbReference>
<comment type="function">
    <text evidence="1">The phosphoenolpyruvate-dependent sugar phosphotransferase system (sugar PTS), a major carbohydrate active transport system, catalyzes the phosphorylation of incoming sugar substrates concomitantly with their translocation across the cell membrane. The enzyme II CmtAB PTS system is involved in D-mannitol transport.</text>
</comment>
<organism evidence="13 14">
    <name type="scientific">Candidatus Enterococcus lowellii</name>
    <dbReference type="NCBI Taxonomy" id="2230877"/>
    <lineage>
        <taxon>Bacteria</taxon>
        <taxon>Bacillati</taxon>
        <taxon>Bacillota</taxon>
        <taxon>Bacilli</taxon>
        <taxon>Lactobacillales</taxon>
        <taxon>Enterococcaceae</taxon>
        <taxon>Enterococcus</taxon>
    </lineage>
</organism>
<keyword evidence="3" id="KW-0813">Transport</keyword>
<evidence type="ECO:0000313" key="13">
    <source>
        <dbReference type="EMBL" id="WYJ77967.1"/>
    </source>
</evidence>
<evidence type="ECO:0000256" key="2">
    <source>
        <dbReference type="ARBA" id="ARBA00014783"/>
    </source>
</evidence>
<keyword evidence="6" id="KW-0808">Transferase</keyword>
<dbReference type="InterPro" id="IPR002178">
    <property type="entry name" value="PTS_EIIA_type-2_dom"/>
</dbReference>
<dbReference type="Gene3D" id="3.40.930.10">
    <property type="entry name" value="Mannitol-specific EII, Chain A"/>
    <property type="match status" value="1"/>
</dbReference>
<keyword evidence="7" id="KW-0598">Phosphotransferase system</keyword>
<dbReference type="SUPFAM" id="SSF55804">
    <property type="entry name" value="Phoshotransferase/anion transport protein"/>
    <property type="match status" value="1"/>
</dbReference>
<keyword evidence="14" id="KW-1185">Reference proteome</keyword>